<dbReference type="EMBL" id="DSDS01000171">
    <property type="protein sequence ID" value="HET98541.1"/>
    <property type="molecule type" value="Genomic_DNA"/>
</dbReference>
<dbReference type="FunFam" id="3.40.50.300:FF:001922">
    <property type="entry name" value="DEAH (Asp-Glu-Ala-His) box polypeptide 29"/>
    <property type="match status" value="1"/>
</dbReference>
<sequence length="259" mass="28541">MSSTPNEYPADLDLTLAPELPVSGCREEILAAMAGSQVVIISGEPGSGKTTQIPKLCLLAGRGRRGKIGCTQPRRIAAMAMASRLGEELGTRSSRLVGYRVRFSDHTSRETRVKFMTDGILLAEAQGDRELRDYDTIIVDEAHERSLNIDFLLGILKNLLARRPELQVIITSATIDTGKFSRHFNDAPVIEVSGRTHPVEVRYRPWREGEGEGESYVEQAVAAVSEIVREGRDGDILLFLPTERDIRETREALAGALGR</sequence>
<reference evidence="6" key="1">
    <citation type="journal article" date="2020" name="mSystems">
        <title>Genome- and Community-Level Interaction Insights into Carbon Utilization and Element Cycling Functions of Hydrothermarchaeota in Hydrothermal Sediment.</title>
        <authorList>
            <person name="Zhou Z."/>
            <person name="Liu Y."/>
            <person name="Xu W."/>
            <person name="Pan J."/>
            <person name="Luo Z.H."/>
            <person name="Li M."/>
        </authorList>
    </citation>
    <scope>NUCLEOTIDE SEQUENCE [LARGE SCALE GENOMIC DNA]</scope>
    <source>
        <strain evidence="6">SpSt-1224</strain>
    </source>
</reference>
<evidence type="ECO:0000256" key="1">
    <source>
        <dbReference type="ARBA" id="ARBA00022741"/>
    </source>
</evidence>
<protein>
    <submittedName>
        <fullName evidence="6">DEAD/DEAH box helicase</fullName>
    </submittedName>
</protein>
<dbReference type="InterPro" id="IPR027417">
    <property type="entry name" value="P-loop_NTPase"/>
</dbReference>
<evidence type="ECO:0000256" key="4">
    <source>
        <dbReference type="ARBA" id="ARBA00022840"/>
    </source>
</evidence>
<accession>A0A7C2TLQ6</accession>
<dbReference type="GO" id="GO:0004386">
    <property type="term" value="F:helicase activity"/>
    <property type="evidence" value="ECO:0007669"/>
    <property type="project" value="UniProtKB-KW"/>
</dbReference>
<feature type="non-terminal residue" evidence="6">
    <location>
        <position position="259"/>
    </location>
</feature>
<feature type="domain" description="Helicase ATP-binding" evidence="5">
    <location>
        <begin position="30"/>
        <end position="193"/>
    </location>
</feature>
<keyword evidence="3 6" id="KW-0347">Helicase</keyword>
<comment type="caution">
    <text evidence="6">The sequence shown here is derived from an EMBL/GenBank/DDBJ whole genome shotgun (WGS) entry which is preliminary data.</text>
</comment>
<dbReference type="Pfam" id="PF13245">
    <property type="entry name" value="AAA_19"/>
    <property type="match status" value="1"/>
</dbReference>
<dbReference type="PROSITE" id="PS51192">
    <property type="entry name" value="HELICASE_ATP_BIND_1"/>
    <property type="match status" value="1"/>
</dbReference>
<dbReference type="SMART" id="SM00382">
    <property type="entry name" value="AAA"/>
    <property type="match status" value="1"/>
</dbReference>
<evidence type="ECO:0000259" key="5">
    <source>
        <dbReference type="PROSITE" id="PS51192"/>
    </source>
</evidence>
<dbReference type="GO" id="GO:0016787">
    <property type="term" value="F:hydrolase activity"/>
    <property type="evidence" value="ECO:0007669"/>
    <property type="project" value="UniProtKB-KW"/>
</dbReference>
<gene>
    <name evidence="6" type="ORF">ENN98_07635</name>
</gene>
<evidence type="ECO:0000313" key="6">
    <source>
        <dbReference type="EMBL" id="HET98541.1"/>
    </source>
</evidence>
<proteinExistence type="predicted"/>
<evidence type="ECO:0000256" key="2">
    <source>
        <dbReference type="ARBA" id="ARBA00022801"/>
    </source>
</evidence>
<dbReference type="Gene3D" id="3.40.50.300">
    <property type="entry name" value="P-loop containing nucleotide triphosphate hydrolases"/>
    <property type="match status" value="2"/>
</dbReference>
<dbReference type="InterPro" id="IPR003593">
    <property type="entry name" value="AAA+_ATPase"/>
</dbReference>
<dbReference type="GO" id="GO:0003723">
    <property type="term" value="F:RNA binding"/>
    <property type="evidence" value="ECO:0007669"/>
    <property type="project" value="TreeGrafter"/>
</dbReference>
<evidence type="ECO:0000256" key="3">
    <source>
        <dbReference type="ARBA" id="ARBA00022806"/>
    </source>
</evidence>
<dbReference type="SUPFAM" id="SSF52540">
    <property type="entry name" value="P-loop containing nucleoside triphosphate hydrolases"/>
    <property type="match status" value="1"/>
</dbReference>
<dbReference type="PANTHER" id="PTHR18934">
    <property type="entry name" value="ATP-DEPENDENT RNA HELICASE"/>
    <property type="match status" value="1"/>
</dbReference>
<keyword evidence="4" id="KW-0067">ATP-binding</keyword>
<keyword evidence="2" id="KW-0378">Hydrolase</keyword>
<dbReference type="PANTHER" id="PTHR18934:SF99">
    <property type="entry name" value="ATP-DEPENDENT RNA HELICASE DHX37-RELATED"/>
    <property type="match status" value="1"/>
</dbReference>
<organism evidence="6">
    <name type="scientific">Desulfurivibrio alkaliphilus</name>
    <dbReference type="NCBI Taxonomy" id="427923"/>
    <lineage>
        <taxon>Bacteria</taxon>
        <taxon>Pseudomonadati</taxon>
        <taxon>Thermodesulfobacteriota</taxon>
        <taxon>Desulfobulbia</taxon>
        <taxon>Desulfobulbales</taxon>
        <taxon>Desulfobulbaceae</taxon>
        <taxon>Desulfurivibrio</taxon>
    </lineage>
</organism>
<dbReference type="GO" id="GO:0005524">
    <property type="term" value="F:ATP binding"/>
    <property type="evidence" value="ECO:0007669"/>
    <property type="project" value="UniProtKB-KW"/>
</dbReference>
<dbReference type="Proteomes" id="UP000885986">
    <property type="component" value="Unassembled WGS sequence"/>
</dbReference>
<keyword evidence="1" id="KW-0547">Nucleotide-binding</keyword>
<dbReference type="AlphaFoldDB" id="A0A7C2TLQ6"/>
<name>A0A7C2TLQ6_9BACT</name>
<dbReference type="SMART" id="SM00487">
    <property type="entry name" value="DEXDc"/>
    <property type="match status" value="1"/>
</dbReference>
<dbReference type="InterPro" id="IPR014001">
    <property type="entry name" value="Helicase_ATP-bd"/>
</dbReference>